<name>A0A8J3CQD4_9PROT</name>
<comment type="caution">
    <text evidence="3">The sequence shown here is derived from an EMBL/GenBank/DDBJ whole genome shotgun (WGS) entry which is preliminary data.</text>
</comment>
<organism evidence="3 4">
    <name type="scientific">Algimonas arctica</name>
    <dbReference type="NCBI Taxonomy" id="1479486"/>
    <lineage>
        <taxon>Bacteria</taxon>
        <taxon>Pseudomonadati</taxon>
        <taxon>Pseudomonadota</taxon>
        <taxon>Alphaproteobacteria</taxon>
        <taxon>Maricaulales</taxon>
        <taxon>Robiginitomaculaceae</taxon>
        <taxon>Algimonas</taxon>
    </lineage>
</organism>
<evidence type="ECO:0000256" key="2">
    <source>
        <dbReference type="ARBA" id="ARBA00022679"/>
    </source>
</evidence>
<evidence type="ECO:0000313" key="4">
    <source>
        <dbReference type="Proteomes" id="UP000634004"/>
    </source>
</evidence>
<dbReference type="EMBL" id="BMZH01000006">
    <property type="protein sequence ID" value="GHA95638.1"/>
    <property type="molecule type" value="Genomic_DNA"/>
</dbReference>
<accession>A0A8J3CQD4</accession>
<keyword evidence="2 3" id="KW-0808">Transferase</keyword>
<dbReference type="Pfam" id="PF03808">
    <property type="entry name" value="Glyco_tran_WecG"/>
    <property type="match status" value="1"/>
</dbReference>
<dbReference type="Proteomes" id="UP000634004">
    <property type="component" value="Unassembled WGS sequence"/>
</dbReference>
<evidence type="ECO:0000313" key="3">
    <source>
        <dbReference type="EMBL" id="GHA95638.1"/>
    </source>
</evidence>
<proteinExistence type="predicted"/>
<gene>
    <name evidence="3" type="ORF">GCM10009069_18340</name>
</gene>
<keyword evidence="4" id="KW-1185">Reference proteome</keyword>
<reference evidence="3" key="2">
    <citation type="submission" date="2020-09" db="EMBL/GenBank/DDBJ databases">
        <authorList>
            <person name="Sun Q."/>
            <person name="Kim S."/>
        </authorList>
    </citation>
    <scope>NUCLEOTIDE SEQUENCE</scope>
    <source>
        <strain evidence="3">KCTC 32513</strain>
    </source>
</reference>
<keyword evidence="1" id="KW-0328">Glycosyltransferase</keyword>
<protein>
    <submittedName>
        <fullName evidence="3">Glycosyl transferase</fullName>
    </submittedName>
</protein>
<dbReference type="PANTHER" id="PTHR34136">
    <property type="match status" value="1"/>
</dbReference>
<evidence type="ECO:0000256" key="1">
    <source>
        <dbReference type="ARBA" id="ARBA00022676"/>
    </source>
</evidence>
<dbReference type="CDD" id="cd06533">
    <property type="entry name" value="Glyco_transf_WecG_TagA"/>
    <property type="match status" value="1"/>
</dbReference>
<dbReference type="GO" id="GO:0016758">
    <property type="term" value="F:hexosyltransferase activity"/>
    <property type="evidence" value="ECO:0007669"/>
    <property type="project" value="TreeGrafter"/>
</dbReference>
<dbReference type="PANTHER" id="PTHR34136:SF1">
    <property type="entry name" value="UDP-N-ACETYL-D-MANNOSAMINURONIC ACID TRANSFERASE"/>
    <property type="match status" value="1"/>
</dbReference>
<dbReference type="NCBIfam" id="TIGR00696">
    <property type="entry name" value="wecG_tagA_cpsF"/>
    <property type="match status" value="1"/>
</dbReference>
<reference evidence="3" key="1">
    <citation type="journal article" date="2014" name="Int. J. Syst. Evol. Microbiol.">
        <title>Complete genome sequence of Corynebacterium casei LMG S-19264T (=DSM 44701T), isolated from a smear-ripened cheese.</title>
        <authorList>
            <consortium name="US DOE Joint Genome Institute (JGI-PGF)"/>
            <person name="Walter F."/>
            <person name="Albersmeier A."/>
            <person name="Kalinowski J."/>
            <person name="Ruckert C."/>
        </authorList>
    </citation>
    <scope>NUCLEOTIDE SEQUENCE</scope>
    <source>
        <strain evidence="3">KCTC 32513</strain>
    </source>
</reference>
<dbReference type="AlphaFoldDB" id="A0A8J3CQD4"/>
<dbReference type="InterPro" id="IPR004629">
    <property type="entry name" value="WecG_TagA_CpsF"/>
</dbReference>
<sequence>MTATQMNIVPAQPRDLVLMQDKRAQQHLDASQTSHMIDWRVNPRSYEFMGAIFDPLTPMQTLQRAKWMTTAHSFRYVVTPNVDHLVRLAREPEVYRPLYEASWLSVCDSRILEAMAKLSGLPLTAVPGSDLTQQIFDNIITVHDPITVIGADREIVNRIKAMYGLTQVNHYMPPMGLRNKPEEIAACARFVAEHPARYLFICVGSPQQEMVAKACLDRGDCAGFGLCVGASLDFIGGRVKRAPVWMQKARLEWLHRLSSEPKRLWKRYLIEGPTIFWLWAKWMLTSRKRAK</sequence>